<name>A0A382DTD0_9ZZZZ</name>
<organism evidence="1">
    <name type="scientific">marine metagenome</name>
    <dbReference type="NCBI Taxonomy" id="408172"/>
    <lineage>
        <taxon>unclassified sequences</taxon>
        <taxon>metagenomes</taxon>
        <taxon>ecological metagenomes</taxon>
    </lineage>
</organism>
<dbReference type="EMBL" id="UINC01041043">
    <property type="protein sequence ID" value="SVB41766.1"/>
    <property type="molecule type" value="Genomic_DNA"/>
</dbReference>
<dbReference type="AlphaFoldDB" id="A0A382DTD0"/>
<evidence type="ECO:0000313" key="1">
    <source>
        <dbReference type="EMBL" id="SVB41766.1"/>
    </source>
</evidence>
<accession>A0A382DTD0</accession>
<sequence>MSINSGQDGPPGATTIYITHYIASARKIAARIGMIFDDKMIWCSVMGEIEISGDAHVGQFIASGTEGPRQIQVRCQ</sequence>
<gene>
    <name evidence="1" type="ORF">METZ01_LOCUS194620</name>
</gene>
<proteinExistence type="predicted"/>
<protein>
    <submittedName>
        <fullName evidence="1">Uncharacterized protein</fullName>
    </submittedName>
</protein>
<reference evidence="1" key="1">
    <citation type="submission" date="2018-05" db="EMBL/GenBank/DDBJ databases">
        <authorList>
            <person name="Lanie J.A."/>
            <person name="Ng W.-L."/>
            <person name="Kazmierczak K.M."/>
            <person name="Andrzejewski T.M."/>
            <person name="Davidsen T.M."/>
            <person name="Wayne K.J."/>
            <person name="Tettelin H."/>
            <person name="Glass J.I."/>
            <person name="Rusch D."/>
            <person name="Podicherti R."/>
            <person name="Tsui H.-C.T."/>
            <person name="Winkler M.E."/>
        </authorList>
    </citation>
    <scope>NUCLEOTIDE SEQUENCE</scope>
</reference>